<keyword evidence="3 7" id="KW-0547">Nucleotide-binding</keyword>
<organism evidence="10 11">
    <name type="scientific">Leucosporidium creatinivorum</name>
    <dbReference type="NCBI Taxonomy" id="106004"/>
    <lineage>
        <taxon>Eukaryota</taxon>
        <taxon>Fungi</taxon>
        <taxon>Dikarya</taxon>
        <taxon>Basidiomycota</taxon>
        <taxon>Pucciniomycotina</taxon>
        <taxon>Microbotryomycetes</taxon>
        <taxon>Leucosporidiales</taxon>
        <taxon>Leucosporidium</taxon>
    </lineage>
</organism>
<dbReference type="InParanoid" id="A0A1Y2G013"/>
<dbReference type="GO" id="GO:0000422">
    <property type="term" value="P:autophagy of mitochondrion"/>
    <property type="evidence" value="ECO:0007669"/>
    <property type="project" value="TreeGrafter"/>
</dbReference>
<dbReference type="FunCoup" id="A0A1Y2G013">
    <property type="interactions" value="121"/>
</dbReference>
<evidence type="ECO:0000313" key="10">
    <source>
        <dbReference type="EMBL" id="ORY89744.1"/>
    </source>
</evidence>
<dbReference type="GO" id="GO:0005524">
    <property type="term" value="F:ATP binding"/>
    <property type="evidence" value="ECO:0007669"/>
    <property type="project" value="UniProtKB-UniRule"/>
</dbReference>
<dbReference type="OrthoDB" id="346907at2759"/>
<feature type="compositionally biased region" description="Low complexity" evidence="8">
    <location>
        <begin position="654"/>
        <end position="671"/>
    </location>
</feature>
<dbReference type="GO" id="GO:0034727">
    <property type="term" value="P:piecemeal microautophagy of the nucleus"/>
    <property type="evidence" value="ECO:0007669"/>
    <property type="project" value="TreeGrafter"/>
</dbReference>
<dbReference type="GO" id="GO:0004674">
    <property type="term" value="F:protein serine/threonine kinase activity"/>
    <property type="evidence" value="ECO:0007669"/>
    <property type="project" value="UniProtKB-EC"/>
</dbReference>
<dbReference type="CDD" id="cd14009">
    <property type="entry name" value="STKc_ATG1_ULK_like"/>
    <property type="match status" value="1"/>
</dbReference>
<accession>A0A1Y2G013</accession>
<evidence type="ECO:0000256" key="2">
    <source>
        <dbReference type="ARBA" id="ARBA00022679"/>
    </source>
</evidence>
<dbReference type="InterPro" id="IPR000719">
    <property type="entry name" value="Prot_kinase_dom"/>
</dbReference>
<dbReference type="InterPro" id="IPR045269">
    <property type="entry name" value="Atg1-like"/>
</dbReference>
<evidence type="ECO:0000256" key="8">
    <source>
        <dbReference type="SAM" id="MobiDB-lite"/>
    </source>
</evidence>
<dbReference type="SMART" id="SM00220">
    <property type="entry name" value="S_TKc"/>
    <property type="match status" value="1"/>
</dbReference>
<feature type="region of interest" description="Disordered" evidence="8">
    <location>
        <begin position="582"/>
        <end position="671"/>
    </location>
</feature>
<dbReference type="EC" id="2.7.11.1" evidence="1"/>
<dbReference type="PROSITE" id="PS00108">
    <property type="entry name" value="PROTEIN_KINASE_ST"/>
    <property type="match status" value="1"/>
</dbReference>
<dbReference type="Proteomes" id="UP000193467">
    <property type="component" value="Unassembled WGS sequence"/>
</dbReference>
<dbReference type="PANTHER" id="PTHR24348">
    <property type="entry name" value="SERINE/THREONINE-PROTEIN KINASE UNC-51-RELATED"/>
    <property type="match status" value="1"/>
</dbReference>
<proteinExistence type="predicted"/>
<dbReference type="InterPro" id="IPR008271">
    <property type="entry name" value="Ser/Thr_kinase_AS"/>
</dbReference>
<feature type="compositionally biased region" description="Low complexity" evidence="8">
    <location>
        <begin position="466"/>
        <end position="479"/>
    </location>
</feature>
<dbReference type="GO" id="GO:0005829">
    <property type="term" value="C:cytosol"/>
    <property type="evidence" value="ECO:0007669"/>
    <property type="project" value="TreeGrafter"/>
</dbReference>
<feature type="compositionally biased region" description="Low complexity" evidence="8">
    <location>
        <begin position="802"/>
        <end position="817"/>
    </location>
</feature>
<feature type="compositionally biased region" description="Basic and acidic residues" evidence="8">
    <location>
        <begin position="9"/>
        <end position="26"/>
    </location>
</feature>
<dbReference type="GO" id="GO:0000045">
    <property type="term" value="P:autophagosome assembly"/>
    <property type="evidence" value="ECO:0007669"/>
    <property type="project" value="TreeGrafter"/>
</dbReference>
<dbReference type="PROSITE" id="PS50011">
    <property type="entry name" value="PROTEIN_KINASE_DOM"/>
    <property type="match status" value="1"/>
</dbReference>
<dbReference type="Pfam" id="PF12063">
    <property type="entry name" value="ATG1-like_MIT1"/>
    <property type="match status" value="1"/>
</dbReference>
<dbReference type="InterPro" id="IPR017441">
    <property type="entry name" value="Protein_kinase_ATP_BS"/>
</dbReference>
<evidence type="ECO:0000313" key="11">
    <source>
        <dbReference type="Proteomes" id="UP000193467"/>
    </source>
</evidence>
<dbReference type="GO" id="GO:0061709">
    <property type="term" value="P:reticulophagy"/>
    <property type="evidence" value="ECO:0007669"/>
    <property type="project" value="TreeGrafter"/>
</dbReference>
<dbReference type="InterPro" id="IPR011009">
    <property type="entry name" value="Kinase-like_dom_sf"/>
</dbReference>
<feature type="region of interest" description="Disordered" evidence="8">
    <location>
        <begin position="794"/>
        <end position="817"/>
    </location>
</feature>
<dbReference type="InterPro" id="IPR048941">
    <property type="entry name" value="ATG1-like_MIT2"/>
</dbReference>
<dbReference type="GO" id="GO:0010506">
    <property type="term" value="P:regulation of autophagy"/>
    <property type="evidence" value="ECO:0007669"/>
    <property type="project" value="InterPro"/>
</dbReference>
<feature type="compositionally biased region" description="Pro residues" evidence="8">
    <location>
        <begin position="432"/>
        <end position="453"/>
    </location>
</feature>
<dbReference type="STRING" id="106004.A0A1Y2G013"/>
<keyword evidence="5 7" id="KW-0067">ATP-binding</keyword>
<name>A0A1Y2G013_9BASI</name>
<evidence type="ECO:0000256" key="6">
    <source>
        <dbReference type="ARBA" id="ARBA00030237"/>
    </source>
</evidence>
<dbReference type="PROSITE" id="PS00107">
    <property type="entry name" value="PROTEIN_KINASE_ATP"/>
    <property type="match status" value="1"/>
</dbReference>
<dbReference type="EMBL" id="MCGR01000005">
    <property type="protein sequence ID" value="ORY89744.1"/>
    <property type="molecule type" value="Genomic_DNA"/>
</dbReference>
<feature type="binding site" evidence="7">
    <location>
        <position position="80"/>
    </location>
    <ligand>
        <name>ATP</name>
        <dbReference type="ChEBI" id="CHEBI:30616"/>
    </ligand>
</feature>
<gene>
    <name evidence="10" type="ORF">BCR35DRAFT_300188</name>
</gene>
<sequence length="988" mass="106910">MPSRPVGDVPRRESTYDRERQRDGGRGDGAAPAGSKRTPARDDDEDRIGPYLIGEEIGRGSFATVFRGARYDTRAPVAIKSVIRSKLTTKLLENLESEISILKRITHRNIVELKDCLKTETHIYLIMAFCSAGDLSLYIRKRGDLAALTASNQGLLPEAGRAREDLKPIMYPHPKEGGLNETIVRCFLGQLVDALRFLRSQNVIHRDIKPQNLLLQPADASDLAAGHPPGIPVLKVADFGFARWLPQQSMAETLCGSPLYMAPEILRYEKYDAKADLWSVGAVLFEMSVGKPPFRAQNHVDLLRKIERGEDKIKFPDEKRVEEGTDKVPTKVAPDLKALIRQLLKRNPNERMNFDDFFREATAVATGETASNLVSAEAVSARHAAAAAAARANRSSTSIPRSPVPGASSPRTEAREAFIVTAAAAAYAQPAAIPPPSPSPKPTSIPSAPPTPQIPAYGDPEPLPFARRTSSTSSTPSAPGLKRPPSFAPKYVVGGSQGEQQEGIKVRDYAQERRPSAVGRTSEPPSPLPGTTPPSAVDRFAANNTKSAADSMSDSNDSILGRDYVVVEKRTVEINALADELASAPKRQSAVARRPSRGFLSRPPSSIGNPNLPTAPSSTSPVSPYPPPAPAADTGATPPFAIPVGQRATPSPHPYSVSSSPRPLSFLSSSPRSLTHPIERFPGSPLALVGSPTAAIAKALNMASLKIFGSPTDGILVRRSSARKPITRSAQVVDPEEDKVLSDLEDIAQKALVLFDFADSKIMQILPPTPQTSSSTSLGTPSYFSHVAAREQSASNPFSAVPTPSSPQMRRTSSSSSDRPFVLANSAKADVLAAEAVVLYLKSLAFLHKGIEKARNHWSNRAPEQVASSDFNEAVQWFRQRFNECFDKADFAKSRCQDDIPESATFAEKLVYDRALEISRAAAVNELRGENPTDCETAYETALWMLYAILDETMTGQVDSVDDEDRTTVNKFVASISARLSALRRKIA</sequence>
<reference evidence="10 11" key="1">
    <citation type="submission" date="2016-07" db="EMBL/GenBank/DDBJ databases">
        <title>Pervasive Adenine N6-methylation of Active Genes in Fungi.</title>
        <authorList>
            <consortium name="DOE Joint Genome Institute"/>
            <person name="Mondo S.J."/>
            <person name="Dannebaum R.O."/>
            <person name="Kuo R.C."/>
            <person name="Labutti K."/>
            <person name="Haridas S."/>
            <person name="Kuo A."/>
            <person name="Salamov A."/>
            <person name="Ahrendt S.R."/>
            <person name="Lipzen A."/>
            <person name="Sullivan W."/>
            <person name="Andreopoulos W.B."/>
            <person name="Clum A."/>
            <person name="Lindquist E."/>
            <person name="Daum C."/>
            <person name="Ramamoorthy G.K."/>
            <person name="Gryganskyi A."/>
            <person name="Culley D."/>
            <person name="Magnuson J.K."/>
            <person name="James T.Y."/>
            <person name="O'Malley M.A."/>
            <person name="Stajich J.E."/>
            <person name="Spatafora J.W."/>
            <person name="Visel A."/>
            <person name="Grigoriev I.V."/>
        </authorList>
    </citation>
    <scope>NUCLEOTIDE SEQUENCE [LARGE SCALE GENOMIC DNA]</scope>
    <source>
        <strain evidence="10 11">62-1032</strain>
    </source>
</reference>
<dbReference type="Pfam" id="PF00069">
    <property type="entry name" value="Pkinase"/>
    <property type="match status" value="1"/>
</dbReference>
<dbReference type="GO" id="GO:0005776">
    <property type="term" value="C:autophagosome"/>
    <property type="evidence" value="ECO:0007669"/>
    <property type="project" value="TreeGrafter"/>
</dbReference>
<evidence type="ECO:0000256" key="4">
    <source>
        <dbReference type="ARBA" id="ARBA00022777"/>
    </source>
</evidence>
<dbReference type="InterPro" id="IPR022708">
    <property type="entry name" value="Atg1-like_tMIT"/>
</dbReference>
<feature type="compositionally biased region" description="Polar residues" evidence="8">
    <location>
        <begin position="603"/>
        <end position="612"/>
    </location>
</feature>
<evidence type="ECO:0000256" key="3">
    <source>
        <dbReference type="ARBA" id="ARBA00022741"/>
    </source>
</evidence>
<dbReference type="Gene3D" id="3.30.200.20">
    <property type="entry name" value="Phosphorylase Kinase, domain 1"/>
    <property type="match status" value="1"/>
</dbReference>
<dbReference type="GO" id="GO:0034045">
    <property type="term" value="C:phagophore assembly site membrane"/>
    <property type="evidence" value="ECO:0007669"/>
    <property type="project" value="TreeGrafter"/>
</dbReference>
<dbReference type="Gene3D" id="1.10.510.10">
    <property type="entry name" value="Transferase(Phosphotransferase) domain 1"/>
    <property type="match status" value="1"/>
</dbReference>
<evidence type="ECO:0000259" key="9">
    <source>
        <dbReference type="PROSITE" id="PS50011"/>
    </source>
</evidence>
<evidence type="ECO:0000256" key="7">
    <source>
        <dbReference type="PROSITE-ProRule" id="PRU10141"/>
    </source>
</evidence>
<protein>
    <recommendedName>
        <fullName evidence="1">non-specific serine/threonine protein kinase</fullName>
        <ecNumber evidence="1">2.7.11.1</ecNumber>
    </recommendedName>
    <alternativeName>
        <fullName evidence="6">Autophagy-related protein 1</fullName>
    </alternativeName>
</protein>
<feature type="region of interest" description="Disordered" evidence="8">
    <location>
        <begin position="430"/>
        <end position="560"/>
    </location>
</feature>
<keyword evidence="4" id="KW-0418">Kinase</keyword>
<feature type="compositionally biased region" description="Low complexity" evidence="8">
    <location>
        <begin position="547"/>
        <end position="558"/>
    </location>
</feature>
<dbReference type="AlphaFoldDB" id="A0A1Y2G013"/>
<keyword evidence="11" id="KW-1185">Reference proteome</keyword>
<dbReference type="PANTHER" id="PTHR24348:SF22">
    <property type="entry name" value="NON-SPECIFIC SERINE_THREONINE PROTEIN KINASE"/>
    <property type="match status" value="1"/>
</dbReference>
<evidence type="ECO:0000256" key="1">
    <source>
        <dbReference type="ARBA" id="ARBA00012513"/>
    </source>
</evidence>
<dbReference type="Pfam" id="PF21127">
    <property type="entry name" value="ATG1-like_MIT2"/>
    <property type="match status" value="1"/>
</dbReference>
<keyword evidence="2" id="KW-0808">Transferase</keyword>
<feature type="domain" description="Protein kinase" evidence="9">
    <location>
        <begin position="51"/>
        <end position="363"/>
    </location>
</feature>
<comment type="caution">
    <text evidence="10">The sequence shown here is derived from an EMBL/GenBank/DDBJ whole genome shotgun (WGS) entry which is preliminary data.</text>
</comment>
<feature type="region of interest" description="Disordered" evidence="8">
    <location>
        <begin position="1"/>
        <end position="48"/>
    </location>
</feature>
<dbReference type="GO" id="GO:0042594">
    <property type="term" value="P:response to starvation"/>
    <property type="evidence" value="ECO:0007669"/>
    <property type="project" value="TreeGrafter"/>
</dbReference>
<evidence type="ECO:0000256" key="5">
    <source>
        <dbReference type="ARBA" id="ARBA00022840"/>
    </source>
</evidence>
<dbReference type="SUPFAM" id="SSF56112">
    <property type="entry name" value="Protein kinase-like (PK-like)"/>
    <property type="match status" value="1"/>
</dbReference>
<feature type="compositionally biased region" description="Basic and acidic residues" evidence="8">
    <location>
        <begin position="502"/>
        <end position="515"/>
    </location>
</feature>
<feature type="region of interest" description="Disordered" evidence="8">
    <location>
        <begin position="391"/>
        <end position="412"/>
    </location>
</feature>